<dbReference type="EMBL" id="CP041616">
    <property type="protein sequence ID" value="QDO88483.1"/>
    <property type="molecule type" value="Genomic_DNA"/>
</dbReference>
<evidence type="ECO:0000256" key="5">
    <source>
        <dbReference type="ARBA" id="ARBA00022692"/>
    </source>
</evidence>
<dbReference type="Pfam" id="PF01032">
    <property type="entry name" value="FecCD"/>
    <property type="match status" value="1"/>
</dbReference>
<evidence type="ECO:0000256" key="3">
    <source>
        <dbReference type="ARBA" id="ARBA00022448"/>
    </source>
</evidence>
<feature type="transmembrane region" description="Helical" evidence="8">
    <location>
        <begin position="241"/>
        <end position="265"/>
    </location>
</feature>
<protein>
    <submittedName>
        <fullName evidence="9">Iron chelate uptake ABC transporter family permease subunit</fullName>
    </submittedName>
</protein>
<dbReference type="Gene3D" id="1.10.3470.10">
    <property type="entry name" value="ABC transporter involved in vitamin B12 uptake, BtuC"/>
    <property type="match status" value="1"/>
</dbReference>
<gene>
    <name evidence="9" type="ORF">FNH13_09130</name>
</gene>
<reference evidence="9 10" key="1">
    <citation type="submission" date="2019-07" db="EMBL/GenBank/DDBJ databases">
        <title>complete genome sequencing of Ornithinimicrobium sp. H23M54.</title>
        <authorList>
            <person name="Bae J.-W."/>
            <person name="Lee S.-Y."/>
        </authorList>
    </citation>
    <scope>NUCLEOTIDE SEQUENCE [LARGE SCALE GENOMIC DNA]</scope>
    <source>
        <strain evidence="9 10">H23M54</strain>
    </source>
</reference>
<keyword evidence="7 8" id="KW-0472">Membrane</keyword>
<evidence type="ECO:0000256" key="2">
    <source>
        <dbReference type="ARBA" id="ARBA00007935"/>
    </source>
</evidence>
<dbReference type="SUPFAM" id="SSF81345">
    <property type="entry name" value="ABC transporter involved in vitamin B12 uptake, BtuC"/>
    <property type="match status" value="1"/>
</dbReference>
<keyword evidence="3" id="KW-0813">Transport</keyword>
<evidence type="ECO:0000256" key="8">
    <source>
        <dbReference type="SAM" id="Phobius"/>
    </source>
</evidence>
<dbReference type="CDD" id="cd06550">
    <property type="entry name" value="TM_ABC_iron-siderophores_like"/>
    <property type="match status" value="1"/>
</dbReference>
<comment type="similarity">
    <text evidence="2">Belongs to the binding-protein-dependent transport system permease family. FecCD subfamily.</text>
</comment>
<dbReference type="RefSeq" id="WP_143783161.1">
    <property type="nucleotide sequence ID" value="NZ_CP041616.1"/>
</dbReference>
<feature type="transmembrane region" description="Helical" evidence="8">
    <location>
        <begin position="311"/>
        <end position="332"/>
    </location>
</feature>
<feature type="transmembrane region" description="Helical" evidence="8">
    <location>
        <begin position="21"/>
        <end position="48"/>
    </location>
</feature>
<feature type="transmembrane region" description="Helical" evidence="8">
    <location>
        <begin position="155"/>
        <end position="177"/>
    </location>
</feature>
<dbReference type="AlphaFoldDB" id="A0A516GAD4"/>
<dbReference type="PANTHER" id="PTHR30472:SF27">
    <property type="entry name" value="PETROBACTIN IMPORT SYSTEM PERMEASE PROTEIN YCLN"/>
    <property type="match status" value="1"/>
</dbReference>
<keyword evidence="5 8" id="KW-0812">Transmembrane</keyword>
<dbReference type="InterPro" id="IPR037294">
    <property type="entry name" value="ABC_BtuC-like"/>
</dbReference>
<evidence type="ECO:0000256" key="6">
    <source>
        <dbReference type="ARBA" id="ARBA00022989"/>
    </source>
</evidence>
<dbReference type="OrthoDB" id="9811975at2"/>
<dbReference type="PANTHER" id="PTHR30472">
    <property type="entry name" value="FERRIC ENTEROBACTIN TRANSPORT SYSTEM PERMEASE PROTEIN"/>
    <property type="match status" value="1"/>
</dbReference>
<name>A0A516GAD4_9MICO</name>
<dbReference type="GO" id="GO:0005886">
    <property type="term" value="C:plasma membrane"/>
    <property type="evidence" value="ECO:0007669"/>
    <property type="project" value="UniProtKB-SubCell"/>
</dbReference>
<proteinExistence type="inferred from homology"/>
<organism evidence="9 10">
    <name type="scientific">Ornithinimicrobium ciconiae</name>
    <dbReference type="NCBI Taxonomy" id="2594265"/>
    <lineage>
        <taxon>Bacteria</taxon>
        <taxon>Bacillati</taxon>
        <taxon>Actinomycetota</taxon>
        <taxon>Actinomycetes</taxon>
        <taxon>Micrococcales</taxon>
        <taxon>Ornithinimicrobiaceae</taxon>
        <taxon>Ornithinimicrobium</taxon>
    </lineage>
</organism>
<evidence type="ECO:0000256" key="1">
    <source>
        <dbReference type="ARBA" id="ARBA00004651"/>
    </source>
</evidence>
<sequence>MSPTATSTRPASAQSRGGVRAVHLWIAAAVLAVGSYFSLGIGAASSLGVADLLSPATVDWHILTTSRLPRLLSILMAGAALSVAGLIMQRITANRFVSPSTSGTVEAAVLGILIATMFFNSTSLVAKMLIAIVTAIAGTLIFLQMLQRIQHRESIVVALVGLMYGGVLAAITTFVAYQRDMVQFLDIWTTGSFSGILEGRYEPLYIVLVVGVIGYLFADRFTVIGMGESFATNLGLNYQRILYIGLIVVSVMAAVVVVVVGAIPFLGLIVPNVVTLMMGDNVRRVLPVTALAGAGFVLACDVVGRTVIHPYELPVATIAGAIGGAVFIWLILRSAKGATV</sequence>
<feature type="transmembrane region" description="Helical" evidence="8">
    <location>
        <begin position="203"/>
        <end position="221"/>
    </location>
</feature>
<dbReference type="Proteomes" id="UP000315395">
    <property type="component" value="Chromosome"/>
</dbReference>
<dbReference type="GO" id="GO:0033214">
    <property type="term" value="P:siderophore-iron import into cell"/>
    <property type="evidence" value="ECO:0007669"/>
    <property type="project" value="TreeGrafter"/>
</dbReference>
<accession>A0A516GAD4</accession>
<dbReference type="InterPro" id="IPR000522">
    <property type="entry name" value="ABC_transptr_permease_BtuC"/>
</dbReference>
<evidence type="ECO:0000256" key="4">
    <source>
        <dbReference type="ARBA" id="ARBA00022475"/>
    </source>
</evidence>
<keyword evidence="10" id="KW-1185">Reference proteome</keyword>
<evidence type="ECO:0000256" key="7">
    <source>
        <dbReference type="ARBA" id="ARBA00023136"/>
    </source>
</evidence>
<feature type="transmembrane region" description="Helical" evidence="8">
    <location>
        <begin position="285"/>
        <end position="304"/>
    </location>
</feature>
<dbReference type="KEGG" id="orz:FNH13_09130"/>
<evidence type="ECO:0000313" key="10">
    <source>
        <dbReference type="Proteomes" id="UP000315395"/>
    </source>
</evidence>
<dbReference type="GO" id="GO:0022857">
    <property type="term" value="F:transmembrane transporter activity"/>
    <property type="evidence" value="ECO:0007669"/>
    <property type="project" value="InterPro"/>
</dbReference>
<keyword evidence="4" id="KW-1003">Cell membrane</keyword>
<keyword evidence="6 8" id="KW-1133">Transmembrane helix</keyword>
<feature type="transmembrane region" description="Helical" evidence="8">
    <location>
        <begin position="68"/>
        <end position="88"/>
    </location>
</feature>
<feature type="transmembrane region" description="Helical" evidence="8">
    <location>
        <begin position="125"/>
        <end position="143"/>
    </location>
</feature>
<evidence type="ECO:0000313" key="9">
    <source>
        <dbReference type="EMBL" id="QDO88483.1"/>
    </source>
</evidence>
<comment type="subcellular location">
    <subcellularLocation>
        <location evidence="1">Cell membrane</location>
        <topology evidence="1">Multi-pass membrane protein</topology>
    </subcellularLocation>
</comment>